<dbReference type="RefSeq" id="WP_162143825.1">
    <property type="nucleotide sequence ID" value="NZ_BMWS01000033.1"/>
</dbReference>
<dbReference type="Proteomes" id="UP000601108">
    <property type="component" value="Unassembled WGS sequence"/>
</dbReference>
<protein>
    <submittedName>
        <fullName evidence="1">Uncharacterized protein</fullName>
    </submittedName>
</protein>
<gene>
    <name evidence="1" type="ORF">GCM10007384_36380</name>
</gene>
<reference evidence="1 2" key="1">
    <citation type="journal article" date="2014" name="Int. J. Syst. Evol. Microbiol.">
        <title>Complete genome sequence of Corynebacterium casei LMG S-19264T (=DSM 44701T), isolated from a smear-ripened cheese.</title>
        <authorList>
            <consortium name="US DOE Joint Genome Institute (JGI-PGF)"/>
            <person name="Walter F."/>
            <person name="Albersmeier A."/>
            <person name="Kalinowski J."/>
            <person name="Ruckert C."/>
        </authorList>
    </citation>
    <scope>NUCLEOTIDE SEQUENCE [LARGE SCALE GENOMIC DNA]</scope>
    <source>
        <strain evidence="1 2">KCTC 12285</strain>
    </source>
</reference>
<keyword evidence="2" id="KW-1185">Reference proteome</keyword>
<comment type="caution">
    <text evidence="1">The sequence shown here is derived from an EMBL/GenBank/DDBJ whole genome shotgun (WGS) entry which is preliminary data.</text>
</comment>
<sequence>MSPKHITKKYNGKARTDLSKTNFFGYLNTITTPKTIETIKNGVGRLIPNGSKKKAIYKEFQKVITTQWSSL</sequence>
<evidence type="ECO:0000313" key="2">
    <source>
        <dbReference type="Proteomes" id="UP000601108"/>
    </source>
</evidence>
<evidence type="ECO:0000313" key="1">
    <source>
        <dbReference type="EMBL" id="GGX32172.1"/>
    </source>
</evidence>
<proteinExistence type="predicted"/>
<organism evidence="1 2">
    <name type="scientific">Aquimarina muelleri</name>
    <dbReference type="NCBI Taxonomy" id="279356"/>
    <lineage>
        <taxon>Bacteria</taxon>
        <taxon>Pseudomonadati</taxon>
        <taxon>Bacteroidota</taxon>
        <taxon>Flavobacteriia</taxon>
        <taxon>Flavobacteriales</taxon>
        <taxon>Flavobacteriaceae</taxon>
        <taxon>Aquimarina</taxon>
    </lineage>
</organism>
<dbReference type="AlphaFoldDB" id="A0A918JZ23"/>
<accession>A0A918JZ23</accession>
<name>A0A918JZ23_9FLAO</name>
<dbReference type="EMBL" id="BMWS01000033">
    <property type="protein sequence ID" value="GGX32172.1"/>
    <property type="molecule type" value="Genomic_DNA"/>
</dbReference>